<comment type="similarity">
    <text evidence="2 8">Belongs to the FXYD family.</text>
</comment>
<sequence>MTGHAQNQTRLNPFLLEDSCHHGWCFISARHHNSGLFDVWVCLRGVGTSVRETDSSPHSDTMTDEETGDRGKRGVRGPTPTPREQVTSRFSGCRFQTEKPVSARWGTLETNTKMPIRWWSCISLLLLAVDSFAAAQNMAFPENSSFLSVRTSIRPPQLTTGMREAAELNTTVITPSSELVNATLEQITKANTSTSPDFRNGTAASGRRVIIDSSTAPPPVSRDVKPPRWDKTWDEPFIYDYGTLRKWGLVLGAVLFVMGIMVVTCGRARRLPRCRMSKGKSYQVASA</sequence>
<evidence type="ECO:0000256" key="7">
    <source>
        <dbReference type="ARBA" id="ARBA00023136"/>
    </source>
</evidence>
<accession>A0AAY4AQD5</accession>
<evidence type="ECO:0000256" key="4">
    <source>
        <dbReference type="ARBA" id="ARBA00022692"/>
    </source>
</evidence>
<feature type="transmembrane region" description="Helical" evidence="8">
    <location>
        <begin position="247"/>
        <end position="268"/>
    </location>
</feature>
<keyword evidence="11" id="KW-1185">Reference proteome</keyword>
<dbReference type="AlphaFoldDB" id="A0AAY4AQD5"/>
<keyword evidence="7 8" id="KW-0472">Membrane</keyword>
<dbReference type="InterPro" id="IPR000272">
    <property type="entry name" value="Ion-transport_regulator_FXYD"/>
</dbReference>
<dbReference type="RefSeq" id="XP_028835969.1">
    <property type="nucleotide sequence ID" value="XM_028980136.1"/>
</dbReference>
<keyword evidence="5 8" id="KW-1133">Transmembrane helix</keyword>
<comment type="subcellular location">
    <subcellularLocation>
        <location evidence="1">Membrane</location>
        <topology evidence="1">Single-pass membrane protein</topology>
    </subcellularLocation>
</comment>
<protein>
    <recommendedName>
        <fullName evidence="8">FXYD domain-containing ion transport regulator</fullName>
    </recommendedName>
</protein>
<dbReference type="GeneID" id="114790249"/>
<feature type="transmembrane region" description="Helical" evidence="8">
    <location>
        <begin position="118"/>
        <end position="140"/>
    </location>
</feature>
<dbReference type="Proteomes" id="UP000694580">
    <property type="component" value="Chromosome 5"/>
</dbReference>
<dbReference type="GO" id="GO:0043269">
    <property type="term" value="P:regulation of monoatomic ion transport"/>
    <property type="evidence" value="ECO:0007669"/>
    <property type="project" value="InterPro"/>
</dbReference>
<dbReference type="GeneTree" id="ENSGT00940000180166"/>
<reference evidence="10" key="3">
    <citation type="submission" date="2025-09" db="UniProtKB">
        <authorList>
            <consortium name="Ensembl"/>
        </authorList>
    </citation>
    <scope>IDENTIFICATION</scope>
</reference>
<dbReference type="Gene3D" id="1.20.5.780">
    <property type="entry name" value="Single helix bin"/>
    <property type="match status" value="1"/>
</dbReference>
<gene>
    <name evidence="10" type="primary">fxyd5</name>
</gene>
<evidence type="ECO:0000313" key="10">
    <source>
        <dbReference type="Ensembl" id="ENSDCDP00010011039.1"/>
    </source>
</evidence>
<dbReference type="Pfam" id="PF02038">
    <property type="entry name" value="ATP1G1_PLM_MAT8"/>
    <property type="match status" value="1"/>
</dbReference>
<dbReference type="PROSITE" id="PS01310">
    <property type="entry name" value="FXYD"/>
    <property type="match status" value="1"/>
</dbReference>
<dbReference type="PANTHER" id="PTHR14132">
    <property type="entry name" value="SODIUM/POTASSIUM-TRANSPORTING ATPASE SUBUNIT GAMMA"/>
    <property type="match status" value="1"/>
</dbReference>
<evidence type="ECO:0000256" key="1">
    <source>
        <dbReference type="ARBA" id="ARBA00004167"/>
    </source>
</evidence>
<evidence type="ECO:0000256" key="3">
    <source>
        <dbReference type="ARBA" id="ARBA00022448"/>
    </source>
</evidence>
<dbReference type="InterPro" id="IPR047297">
    <property type="entry name" value="FXYD_motif"/>
</dbReference>
<comment type="caution">
    <text evidence="8">Lacks conserved residue(s) required for the propagation of feature annotation.</text>
</comment>
<reference evidence="10" key="2">
    <citation type="submission" date="2025-08" db="UniProtKB">
        <authorList>
            <consortium name="Ensembl"/>
        </authorList>
    </citation>
    <scope>IDENTIFICATION</scope>
</reference>
<evidence type="ECO:0000256" key="2">
    <source>
        <dbReference type="ARBA" id="ARBA00005948"/>
    </source>
</evidence>
<dbReference type="GO" id="GO:0006811">
    <property type="term" value="P:monoatomic ion transport"/>
    <property type="evidence" value="ECO:0007669"/>
    <property type="project" value="UniProtKB-KW"/>
</dbReference>
<keyword evidence="6 8" id="KW-0406">Ion transport</keyword>
<evidence type="ECO:0000313" key="11">
    <source>
        <dbReference type="Proteomes" id="UP000694580"/>
    </source>
</evidence>
<keyword evidence="3 8" id="KW-0813">Transport</keyword>
<evidence type="ECO:0000256" key="9">
    <source>
        <dbReference type="SAM" id="MobiDB-lite"/>
    </source>
</evidence>
<dbReference type="GO" id="GO:0017080">
    <property type="term" value="F:sodium channel regulator activity"/>
    <property type="evidence" value="ECO:0007669"/>
    <property type="project" value="TreeGrafter"/>
</dbReference>
<evidence type="ECO:0000256" key="8">
    <source>
        <dbReference type="RuleBase" id="RU364131"/>
    </source>
</evidence>
<organism evidence="10 11">
    <name type="scientific">Denticeps clupeoides</name>
    <name type="common">denticle herring</name>
    <dbReference type="NCBI Taxonomy" id="299321"/>
    <lineage>
        <taxon>Eukaryota</taxon>
        <taxon>Metazoa</taxon>
        <taxon>Chordata</taxon>
        <taxon>Craniata</taxon>
        <taxon>Vertebrata</taxon>
        <taxon>Euteleostomi</taxon>
        <taxon>Actinopterygii</taxon>
        <taxon>Neopterygii</taxon>
        <taxon>Teleostei</taxon>
        <taxon>Clupei</taxon>
        <taxon>Clupeiformes</taxon>
        <taxon>Denticipitoidei</taxon>
        <taxon>Denticipitidae</taxon>
        <taxon>Denticeps</taxon>
    </lineage>
</organism>
<feature type="region of interest" description="Disordered" evidence="9">
    <location>
        <begin position="50"/>
        <end position="86"/>
    </location>
</feature>
<evidence type="ECO:0000256" key="6">
    <source>
        <dbReference type="ARBA" id="ARBA00023065"/>
    </source>
</evidence>
<dbReference type="CDD" id="cd20323">
    <property type="entry name" value="FXYD_FXYD5"/>
    <property type="match status" value="1"/>
</dbReference>
<reference evidence="10 11" key="1">
    <citation type="submission" date="2020-06" db="EMBL/GenBank/DDBJ databases">
        <authorList>
            <consortium name="Wellcome Sanger Institute Data Sharing"/>
        </authorList>
    </citation>
    <scope>NUCLEOTIDE SEQUENCE [LARGE SCALE GENOMIC DNA]</scope>
</reference>
<keyword evidence="4 8" id="KW-0812">Transmembrane</keyword>
<name>A0AAY4AQD5_9TELE</name>
<dbReference type="GO" id="GO:0016020">
    <property type="term" value="C:membrane"/>
    <property type="evidence" value="ECO:0007669"/>
    <property type="project" value="UniProtKB-SubCell"/>
</dbReference>
<dbReference type="PANTHER" id="PTHR14132:SF23">
    <property type="entry name" value="FXYD DOMAIN-CONTAINING ION TRANSPORT REGULATOR"/>
    <property type="match status" value="1"/>
</dbReference>
<proteinExistence type="inferred from homology"/>
<evidence type="ECO:0000256" key="5">
    <source>
        <dbReference type="ARBA" id="ARBA00022989"/>
    </source>
</evidence>
<dbReference type="Ensembl" id="ENSDCDT00010011555.1">
    <property type="protein sequence ID" value="ENSDCDP00010011039.1"/>
    <property type="gene ID" value="ENSDCDG00010004883.1"/>
</dbReference>